<dbReference type="Proteomes" id="UP001189429">
    <property type="component" value="Unassembled WGS sequence"/>
</dbReference>
<feature type="region of interest" description="Disordered" evidence="3">
    <location>
        <begin position="281"/>
        <end position="484"/>
    </location>
</feature>
<dbReference type="Pfam" id="PF04059">
    <property type="entry name" value="RRM_2"/>
    <property type="match status" value="1"/>
</dbReference>
<keyword evidence="1" id="KW-0694">RNA-binding</keyword>
<dbReference type="InterPro" id="IPR012677">
    <property type="entry name" value="Nucleotide-bd_a/b_plait_sf"/>
</dbReference>
<dbReference type="SUPFAM" id="SSF54928">
    <property type="entry name" value="RNA-binding domain, RBD"/>
    <property type="match status" value="1"/>
</dbReference>
<gene>
    <name evidence="5" type="ORF">PCOR1329_LOCUS33330</name>
</gene>
<organism evidence="5 6">
    <name type="scientific">Prorocentrum cordatum</name>
    <dbReference type="NCBI Taxonomy" id="2364126"/>
    <lineage>
        <taxon>Eukaryota</taxon>
        <taxon>Sar</taxon>
        <taxon>Alveolata</taxon>
        <taxon>Dinophyceae</taxon>
        <taxon>Prorocentrales</taxon>
        <taxon>Prorocentraceae</taxon>
        <taxon>Prorocentrum</taxon>
    </lineage>
</organism>
<reference evidence="5" key="1">
    <citation type="submission" date="2023-10" db="EMBL/GenBank/DDBJ databases">
        <authorList>
            <person name="Chen Y."/>
            <person name="Shah S."/>
            <person name="Dougan E. K."/>
            <person name="Thang M."/>
            <person name="Chan C."/>
        </authorList>
    </citation>
    <scope>NUCLEOTIDE SEQUENCE [LARGE SCALE GENOMIC DNA]</scope>
</reference>
<keyword evidence="2" id="KW-0175">Coiled coil</keyword>
<feature type="coiled-coil region" evidence="2">
    <location>
        <begin position="487"/>
        <end position="521"/>
    </location>
</feature>
<dbReference type="PROSITE" id="PS50102">
    <property type="entry name" value="RRM"/>
    <property type="match status" value="1"/>
</dbReference>
<dbReference type="EMBL" id="CAUYUJ010013980">
    <property type="protein sequence ID" value="CAK0837005.1"/>
    <property type="molecule type" value="Genomic_DNA"/>
</dbReference>
<sequence length="676" mass="71497">MRRCPVCCPPCSRSPRSRLSLCNLAAASPGRPLTSSTTRAGVCGQRPEAATHPNTLSSQPGLALAAPPQRPRRGRHLSPEAFRCSTASRCRQGRKASPYGSRAAASPGRPLTSSTTRAGVCGRRPEAATHPRTLSSQPGLALAAPPQRPRRGCNLSPEAFRCSTASRCRQGRKASPYGSRAAASPGRPLTSSTTRAGVCGQTRGSHPSENAQQSAWVGLGGAPSAAEARPPSQPGGVPLLHGQPLPPGQEGIPIWKSSGGESWKTVDEFDHPRGRLRAETRFSHPSENAQQSAWVGLGGAPSAAEARPPSQPGGVPLLHGQPLPPGQEGIPIWKSSGGESWKTVDEFDHPRGRLRAETRGSHPSENAQQSAWVGLGGAPSAAEARPQSQPGGVPLLHGQPLPPGQEGIPIWKSSGGESWKTVDEFDHPRGRLRAETMPRRSAAETGLAAGPLGEWSVPARSAHARAEPDRAARAGASSGTSGAARTLQGMRARLLEQEQLLAEAEQQTQEVRRRIWEQEADLLELEVQQGELAGSVPAPTEEAVPATPGAPAVTTVMISNIPMAVAQNDLLDLINRAGFANRYDYAYMPITFEAGTTKGIAFVNFATPRDAREFSKQWNGATLTGAAGASTNGAVIEVRASALQGYVENTRRWTASRLRRMKNPEFHPFIVPRPAA</sequence>
<proteinExistence type="predicted"/>
<feature type="compositionally biased region" description="Basic and acidic residues" evidence="3">
    <location>
        <begin position="342"/>
        <end position="362"/>
    </location>
</feature>
<feature type="compositionally biased region" description="Basic and acidic residues" evidence="3">
    <location>
        <begin position="420"/>
        <end position="442"/>
    </location>
</feature>
<feature type="compositionally biased region" description="Polar residues" evidence="3">
    <location>
        <begin position="202"/>
        <end position="215"/>
    </location>
</feature>
<accession>A0ABN9SWU6</accession>
<evidence type="ECO:0000256" key="2">
    <source>
        <dbReference type="SAM" id="Coils"/>
    </source>
</evidence>
<dbReference type="InterPro" id="IPR035979">
    <property type="entry name" value="RBD_domain_sf"/>
</dbReference>
<evidence type="ECO:0000256" key="3">
    <source>
        <dbReference type="SAM" id="MobiDB-lite"/>
    </source>
</evidence>
<feature type="region of interest" description="Disordered" evidence="3">
    <location>
        <begin position="45"/>
        <end position="245"/>
    </location>
</feature>
<evidence type="ECO:0000259" key="4">
    <source>
        <dbReference type="PROSITE" id="PS50102"/>
    </source>
</evidence>
<feature type="compositionally biased region" description="Low complexity" evidence="3">
    <location>
        <begin position="312"/>
        <end position="329"/>
    </location>
</feature>
<dbReference type="InterPro" id="IPR007201">
    <property type="entry name" value="Mei2-like_Rrm_C"/>
</dbReference>
<feature type="compositionally biased region" description="Low complexity" evidence="3">
    <location>
        <begin position="389"/>
        <end position="407"/>
    </location>
</feature>
<keyword evidence="6" id="KW-1185">Reference proteome</keyword>
<evidence type="ECO:0000313" key="5">
    <source>
        <dbReference type="EMBL" id="CAK0837005.1"/>
    </source>
</evidence>
<dbReference type="Gene3D" id="3.30.70.330">
    <property type="match status" value="1"/>
</dbReference>
<comment type="caution">
    <text evidence="5">The sequence shown here is derived from an EMBL/GenBank/DDBJ whole genome shotgun (WGS) entry which is preliminary data.</text>
</comment>
<evidence type="ECO:0000313" key="6">
    <source>
        <dbReference type="Proteomes" id="UP001189429"/>
    </source>
</evidence>
<name>A0ABN9SWU6_9DINO</name>
<protein>
    <recommendedName>
        <fullName evidence="4">RRM domain-containing protein</fullName>
    </recommendedName>
</protein>
<feature type="compositionally biased region" description="Low complexity" evidence="3">
    <location>
        <begin position="234"/>
        <end position="245"/>
    </location>
</feature>
<feature type="compositionally biased region" description="Low complexity" evidence="3">
    <location>
        <begin position="473"/>
        <end position="484"/>
    </location>
</feature>
<evidence type="ECO:0000256" key="1">
    <source>
        <dbReference type="PROSITE-ProRule" id="PRU00176"/>
    </source>
</evidence>
<feature type="domain" description="RRM" evidence="4">
    <location>
        <begin position="554"/>
        <end position="643"/>
    </location>
</feature>
<dbReference type="InterPro" id="IPR000504">
    <property type="entry name" value="RRM_dom"/>
</dbReference>